<accession>A0A484ZXE5</accession>
<proteinExistence type="predicted"/>
<gene>
    <name evidence="1" type="ORF">NCTC12282_06381</name>
</gene>
<evidence type="ECO:0000313" key="2">
    <source>
        <dbReference type="Proteomes" id="UP000373449"/>
    </source>
</evidence>
<name>A0A484ZXE5_9GAMM</name>
<protein>
    <submittedName>
        <fullName evidence="1">Uncharacterized protein</fullName>
    </submittedName>
</protein>
<dbReference type="EMBL" id="CAADJA010000002">
    <property type="protein sequence ID" value="VFS53222.1"/>
    <property type="molecule type" value="Genomic_DNA"/>
</dbReference>
<evidence type="ECO:0000313" key="1">
    <source>
        <dbReference type="EMBL" id="VFS53222.1"/>
    </source>
</evidence>
<dbReference type="AlphaFoldDB" id="A0A484ZXE5"/>
<sequence>MSCTAYVFQLNPAKSHKMRLLLNKNHFLRTVSASLQPELTPSFKIFNIPDKTMR</sequence>
<organism evidence="1 2">
    <name type="scientific">Budvicia aquatica</name>
    <dbReference type="NCBI Taxonomy" id="82979"/>
    <lineage>
        <taxon>Bacteria</taxon>
        <taxon>Pseudomonadati</taxon>
        <taxon>Pseudomonadota</taxon>
        <taxon>Gammaproteobacteria</taxon>
        <taxon>Enterobacterales</taxon>
        <taxon>Budviciaceae</taxon>
        <taxon>Budvicia</taxon>
    </lineage>
</organism>
<reference evidence="1 2" key="1">
    <citation type="submission" date="2019-03" db="EMBL/GenBank/DDBJ databases">
        <authorList>
            <consortium name="Pathogen Informatics"/>
        </authorList>
    </citation>
    <scope>NUCLEOTIDE SEQUENCE [LARGE SCALE GENOMIC DNA]</scope>
    <source>
        <strain evidence="1 2">NCTC12282</strain>
    </source>
</reference>
<dbReference type="Proteomes" id="UP000373449">
    <property type="component" value="Unassembled WGS sequence"/>
</dbReference>